<accession>A0A5C6DR45</accession>
<dbReference type="EMBL" id="SJPY01000007">
    <property type="protein sequence ID" value="TWU37476.1"/>
    <property type="molecule type" value="Genomic_DNA"/>
</dbReference>
<feature type="compositionally biased region" description="Basic and acidic residues" evidence="1">
    <location>
        <begin position="518"/>
        <end position="537"/>
    </location>
</feature>
<comment type="caution">
    <text evidence="2">The sequence shown here is derived from an EMBL/GenBank/DDBJ whole genome shotgun (WGS) entry which is preliminary data.</text>
</comment>
<dbReference type="Proteomes" id="UP000315471">
    <property type="component" value="Unassembled WGS sequence"/>
</dbReference>
<keyword evidence="3" id="KW-1185">Reference proteome</keyword>
<evidence type="ECO:0000256" key="1">
    <source>
        <dbReference type="SAM" id="MobiDB-lite"/>
    </source>
</evidence>
<feature type="region of interest" description="Disordered" evidence="1">
    <location>
        <begin position="267"/>
        <end position="290"/>
    </location>
</feature>
<evidence type="ECO:0000313" key="2">
    <source>
        <dbReference type="EMBL" id="TWU37476.1"/>
    </source>
</evidence>
<feature type="region of interest" description="Disordered" evidence="1">
    <location>
        <begin position="517"/>
        <end position="537"/>
    </location>
</feature>
<protein>
    <submittedName>
        <fullName evidence="2">Uncharacterized protein</fullName>
    </submittedName>
</protein>
<dbReference type="RefSeq" id="WP_146601470.1">
    <property type="nucleotide sequence ID" value="NZ_SJPY01000007.1"/>
</dbReference>
<sequence>MQAELLNAASGLVLGDENANSLAPAKQLGRGDDRDLTRILYGLAVLHRQLAHDKAGSGCGNIREDSLRRTDDGHLILVCDLSRPTTCENTARNDADSRLYLNVGQPPRQVDDLVALGVVAAEFLVPPNKRPEVKDAGQAYRKELAGCISTSILRRRSNRVCRKLVKSLLLCGADAEQTTADFLGDHVGLVRLTDRSELKPAGWIDVARSFSKSTMAGLGVAFLLLISLLWLWSGEETKSRSLSDKLDTASFDKQSLKDDNEQLVAENQRLKNRPNTQNSPQPPDPKKFPIDDLLQDKRYKLFAEDANLRGDKKFQAIRVKEQLTNEEVDYADSVLTDLVEASEVWWDIVLDKATKDEVTLRIEGQSNDDVKKALKVWYGQAAENERRTLVLRDTHVPNGYVGYDFWLTIRDTQNDKDSVIKAKANSSQKLDFDKKSPARAFITWKAGQPIPIWLESGSYMNMIGNNQITKKATGALALPLFAIGEFRNGDFMLKFDVTPLPGPPIESLGFAPGKPRILHPEPDKDGGVPIHLEDELN</sequence>
<proteinExistence type="predicted"/>
<dbReference type="AlphaFoldDB" id="A0A5C6DR45"/>
<organism evidence="2 3">
    <name type="scientific">Novipirellula aureliae</name>
    <dbReference type="NCBI Taxonomy" id="2527966"/>
    <lineage>
        <taxon>Bacteria</taxon>
        <taxon>Pseudomonadati</taxon>
        <taxon>Planctomycetota</taxon>
        <taxon>Planctomycetia</taxon>
        <taxon>Pirellulales</taxon>
        <taxon>Pirellulaceae</taxon>
        <taxon>Novipirellula</taxon>
    </lineage>
</organism>
<evidence type="ECO:0000313" key="3">
    <source>
        <dbReference type="Proteomes" id="UP000315471"/>
    </source>
</evidence>
<name>A0A5C6DR45_9BACT</name>
<gene>
    <name evidence="2" type="ORF">Q31b_42640</name>
</gene>
<reference evidence="2 3" key="1">
    <citation type="submission" date="2019-02" db="EMBL/GenBank/DDBJ databases">
        <title>Deep-cultivation of Planctomycetes and their phenomic and genomic characterization uncovers novel biology.</title>
        <authorList>
            <person name="Wiegand S."/>
            <person name="Jogler M."/>
            <person name="Boedeker C."/>
            <person name="Pinto D."/>
            <person name="Vollmers J."/>
            <person name="Rivas-Marin E."/>
            <person name="Kohn T."/>
            <person name="Peeters S.H."/>
            <person name="Heuer A."/>
            <person name="Rast P."/>
            <person name="Oberbeckmann S."/>
            <person name="Bunk B."/>
            <person name="Jeske O."/>
            <person name="Meyerdierks A."/>
            <person name="Storesund J.E."/>
            <person name="Kallscheuer N."/>
            <person name="Luecker S."/>
            <person name="Lage O.M."/>
            <person name="Pohl T."/>
            <person name="Merkel B.J."/>
            <person name="Hornburger P."/>
            <person name="Mueller R.-W."/>
            <person name="Bruemmer F."/>
            <person name="Labrenz M."/>
            <person name="Spormann A.M."/>
            <person name="Op Den Camp H."/>
            <person name="Overmann J."/>
            <person name="Amann R."/>
            <person name="Jetten M.S.M."/>
            <person name="Mascher T."/>
            <person name="Medema M.H."/>
            <person name="Devos D.P."/>
            <person name="Kaster A.-K."/>
            <person name="Ovreas L."/>
            <person name="Rohde M."/>
            <person name="Galperin M.Y."/>
            <person name="Jogler C."/>
        </authorList>
    </citation>
    <scope>NUCLEOTIDE SEQUENCE [LARGE SCALE GENOMIC DNA]</scope>
    <source>
        <strain evidence="2 3">Q31b</strain>
    </source>
</reference>